<keyword evidence="7 12" id="KW-0378">Hydrolase</keyword>
<organism evidence="16 17">
    <name type="scientific">Coniochaeta pulveracea</name>
    <dbReference type="NCBI Taxonomy" id="177199"/>
    <lineage>
        <taxon>Eukaryota</taxon>
        <taxon>Fungi</taxon>
        <taxon>Dikarya</taxon>
        <taxon>Ascomycota</taxon>
        <taxon>Pezizomycotina</taxon>
        <taxon>Sordariomycetes</taxon>
        <taxon>Sordariomycetidae</taxon>
        <taxon>Coniochaetales</taxon>
        <taxon>Coniochaetaceae</taxon>
        <taxon>Coniochaeta</taxon>
    </lineage>
</organism>
<evidence type="ECO:0000256" key="8">
    <source>
        <dbReference type="ARBA" id="ARBA00023024"/>
    </source>
</evidence>
<evidence type="ECO:0000259" key="15">
    <source>
        <dbReference type="PROSITE" id="PS51910"/>
    </source>
</evidence>
<dbReference type="GO" id="GO:0005576">
    <property type="term" value="C:extracellular region"/>
    <property type="evidence" value="ECO:0007669"/>
    <property type="project" value="UniProtKB-SubCell"/>
</dbReference>
<comment type="catalytic activity">
    <reaction evidence="1">
        <text>Random endo-hydrolysis of N-acetyl-beta-D-glucosaminide (1-&gt;4)-beta-linkages in chitin and chitodextrins.</text>
        <dbReference type="EC" id="3.2.1.14"/>
    </reaction>
</comment>
<dbReference type="CDD" id="cd06548">
    <property type="entry name" value="GH18_chitinase"/>
    <property type="match status" value="1"/>
</dbReference>
<dbReference type="PROSITE" id="PS51910">
    <property type="entry name" value="GH18_2"/>
    <property type="match status" value="1"/>
</dbReference>
<dbReference type="Pfam" id="PF00704">
    <property type="entry name" value="Glyco_hydro_18"/>
    <property type="match status" value="1"/>
</dbReference>
<dbReference type="GO" id="GO:0006032">
    <property type="term" value="P:chitin catabolic process"/>
    <property type="evidence" value="ECO:0007669"/>
    <property type="project" value="UniProtKB-KW"/>
</dbReference>
<feature type="region of interest" description="Disordered" evidence="13">
    <location>
        <begin position="102"/>
        <end position="131"/>
    </location>
</feature>
<evidence type="ECO:0000256" key="11">
    <source>
        <dbReference type="ARBA" id="ARBA00023326"/>
    </source>
</evidence>
<comment type="similarity">
    <text evidence="3">Belongs to the glycosyl hydrolase 18 family. Chitinase class V subfamily.</text>
</comment>
<evidence type="ECO:0000256" key="7">
    <source>
        <dbReference type="ARBA" id="ARBA00022801"/>
    </source>
</evidence>
<dbReference type="SUPFAM" id="SSF51445">
    <property type="entry name" value="(Trans)glycosidases"/>
    <property type="match status" value="1"/>
</dbReference>
<dbReference type="STRING" id="177199.A0A420XWQ2"/>
<dbReference type="PANTHER" id="PTHR11177">
    <property type="entry name" value="CHITINASE"/>
    <property type="match status" value="1"/>
</dbReference>
<dbReference type="OrthoDB" id="76388at2759"/>
<evidence type="ECO:0000256" key="6">
    <source>
        <dbReference type="ARBA" id="ARBA00022729"/>
    </source>
</evidence>
<feature type="chain" id="PRO_5019530932" description="chitinase" evidence="14">
    <location>
        <begin position="23"/>
        <end position="542"/>
    </location>
</feature>
<keyword evidence="17" id="KW-1185">Reference proteome</keyword>
<proteinExistence type="inferred from homology"/>
<evidence type="ECO:0000256" key="5">
    <source>
        <dbReference type="ARBA" id="ARBA00022525"/>
    </source>
</evidence>
<keyword evidence="5" id="KW-0964">Secreted</keyword>
<protein>
    <recommendedName>
        <fullName evidence="4">chitinase</fullName>
        <ecNumber evidence="4">3.2.1.14</ecNumber>
    </recommendedName>
</protein>
<dbReference type="GO" id="GO:0000272">
    <property type="term" value="P:polysaccharide catabolic process"/>
    <property type="evidence" value="ECO:0007669"/>
    <property type="project" value="UniProtKB-KW"/>
</dbReference>
<evidence type="ECO:0000256" key="10">
    <source>
        <dbReference type="ARBA" id="ARBA00023295"/>
    </source>
</evidence>
<dbReference type="Gene3D" id="3.10.50.10">
    <property type="match status" value="1"/>
</dbReference>
<dbReference type="Proteomes" id="UP000275385">
    <property type="component" value="Unassembled WGS sequence"/>
</dbReference>
<comment type="subcellular location">
    <subcellularLocation>
        <location evidence="2">Secreted</location>
    </subcellularLocation>
</comment>
<dbReference type="InterPro" id="IPR029070">
    <property type="entry name" value="Chitinase_insertion_sf"/>
</dbReference>
<keyword evidence="6 14" id="KW-0732">Signal</keyword>
<keyword evidence="11" id="KW-0624">Polysaccharide degradation</keyword>
<name>A0A420XWQ2_9PEZI</name>
<dbReference type="EMBL" id="QVQW01000120">
    <property type="protein sequence ID" value="RKU40104.1"/>
    <property type="molecule type" value="Genomic_DNA"/>
</dbReference>
<sequence length="542" mass="57830">MLSIPLLACLLLTATAADGAVAHPRALRSTSPTCAATTVTVQKPPVTVQKPPVTVQKPAVTVQKPAVTVTVQKSPVTVRLPPVTVTSKVTVRLTEQYNPVAATTRTTSAGPGHQQPTSVTSPRAGTSSAAVVVRPSSTVAAGSSQTSGVTANGYRNVLYFTNWGIYGADYQPQQLPASQITHVLYSFADIASDGTVISSDTYADLQKHYTTDSWNDQGNNAYGCVKQLYLLKKKNRQLKVLLSIGGWTYSTKFAPIAATAAGRQRFASSAVTLVKDWGFDGIDIDWEYPTDTTEAANFVLLLQACRQALDQYAAQYAPGYHFIISVASAAGPANYKYMDFTGMDRYVDMWNLMAYDYAGSWDTTSGHQANIYPNPSNPTATKFNTDQAVRDYISKGLSSKKIMMGLPLYGRSFEATNGIGQSYSGVGSGSSGTAGVWLYKDLPRSGAQELYDNTAKASYSYDSSTKELISYDNVGSAVTKAGYLKQKGLGGAVFWEASGDRNGTKSLVGTLATQLGALDSTPNLLSYPNSQYANIKAGMPGN</sequence>
<dbReference type="FunFam" id="3.10.50.10:FF:000005">
    <property type="entry name" value="Endochitinase B1"/>
    <property type="match status" value="1"/>
</dbReference>
<evidence type="ECO:0000256" key="2">
    <source>
        <dbReference type="ARBA" id="ARBA00004613"/>
    </source>
</evidence>
<dbReference type="EC" id="3.2.1.14" evidence="4"/>
<dbReference type="FunFam" id="3.20.20.80:FF:000075">
    <property type="entry name" value="Sporulation-specific chitinase"/>
    <property type="match status" value="1"/>
</dbReference>
<evidence type="ECO:0000256" key="9">
    <source>
        <dbReference type="ARBA" id="ARBA00023277"/>
    </source>
</evidence>
<keyword evidence="8" id="KW-0146">Chitin degradation</keyword>
<evidence type="ECO:0000256" key="4">
    <source>
        <dbReference type="ARBA" id="ARBA00012729"/>
    </source>
</evidence>
<evidence type="ECO:0000256" key="1">
    <source>
        <dbReference type="ARBA" id="ARBA00000822"/>
    </source>
</evidence>
<dbReference type="GO" id="GO:0008843">
    <property type="term" value="F:endochitinase activity"/>
    <property type="evidence" value="ECO:0007669"/>
    <property type="project" value="UniProtKB-EC"/>
</dbReference>
<evidence type="ECO:0000256" key="14">
    <source>
        <dbReference type="SAM" id="SignalP"/>
    </source>
</evidence>
<evidence type="ECO:0000256" key="3">
    <source>
        <dbReference type="ARBA" id="ARBA00008682"/>
    </source>
</evidence>
<dbReference type="AlphaFoldDB" id="A0A420XWQ2"/>
<keyword evidence="10 12" id="KW-0326">Glycosidase</keyword>
<dbReference type="InterPro" id="IPR001579">
    <property type="entry name" value="Glyco_hydro_18_chit_AS"/>
</dbReference>
<gene>
    <name evidence="16" type="primary">CTS1</name>
    <name evidence="16" type="ORF">DL546_000147</name>
</gene>
<accession>A0A420XWQ2</accession>
<evidence type="ECO:0000313" key="16">
    <source>
        <dbReference type="EMBL" id="RKU40104.1"/>
    </source>
</evidence>
<dbReference type="Gene3D" id="3.20.20.80">
    <property type="entry name" value="Glycosidases"/>
    <property type="match status" value="1"/>
</dbReference>
<keyword evidence="9" id="KW-0119">Carbohydrate metabolism</keyword>
<dbReference type="InterPro" id="IPR011583">
    <property type="entry name" value="Chitinase_II/V-like_cat"/>
</dbReference>
<dbReference type="GO" id="GO:0008061">
    <property type="term" value="F:chitin binding"/>
    <property type="evidence" value="ECO:0007669"/>
    <property type="project" value="InterPro"/>
</dbReference>
<dbReference type="SMART" id="SM00636">
    <property type="entry name" value="Glyco_18"/>
    <property type="match status" value="1"/>
</dbReference>
<evidence type="ECO:0000313" key="17">
    <source>
        <dbReference type="Proteomes" id="UP000275385"/>
    </source>
</evidence>
<evidence type="ECO:0000256" key="12">
    <source>
        <dbReference type="RuleBase" id="RU000489"/>
    </source>
</evidence>
<feature type="domain" description="GH18" evidence="15">
    <location>
        <begin position="154"/>
        <end position="518"/>
    </location>
</feature>
<evidence type="ECO:0000256" key="13">
    <source>
        <dbReference type="SAM" id="MobiDB-lite"/>
    </source>
</evidence>
<dbReference type="InterPro" id="IPR001223">
    <property type="entry name" value="Glyco_hydro18_cat"/>
</dbReference>
<dbReference type="InterPro" id="IPR050314">
    <property type="entry name" value="Glycosyl_Hydrlase_18"/>
</dbReference>
<feature type="signal peptide" evidence="14">
    <location>
        <begin position="1"/>
        <end position="22"/>
    </location>
</feature>
<dbReference type="SUPFAM" id="SSF54556">
    <property type="entry name" value="Chitinase insertion domain"/>
    <property type="match status" value="1"/>
</dbReference>
<comment type="caution">
    <text evidence="16">The sequence shown here is derived from an EMBL/GenBank/DDBJ whole genome shotgun (WGS) entry which is preliminary data.</text>
</comment>
<dbReference type="PANTHER" id="PTHR11177:SF384">
    <property type="entry name" value="CHITINASE"/>
    <property type="match status" value="1"/>
</dbReference>
<reference evidence="16 17" key="1">
    <citation type="submission" date="2018-08" db="EMBL/GenBank/DDBJ databases">
        <title>Draft genome of the lignicolous fungus Coniochaeta pulveracea.</title>
        <authorList>
            <person name="Borstlap C.J."/>
            <person name="De Witt R.N."/>
            <person name="Botha A."/>
            <person name="Volschenk H."/>
        </authorList>
    </citation>
    <scope>NUCLEOTIDE SEQUENCE [LARGE SCALE GENOMIC DNA]</scope>
    <source>
        <strain evidence="16 17">CAB683</strain>
    </source>
</reference>
<dbReference type="PROSITE" id="PS01095">
    <property type="entry name" value="GH18_1"/>
    <property type="match status" value="1"/>
</dbReference>
<dbReference type="InterPro" id="IPR017853">
    <property type="entry name" value="GH"/>
</dbReference>